<dbReference type="EMBL" id="BMOD01000017">
    <property type="protein sequence ID" value="GGJ46732.1"/>
    <property type="molecule type" value="Genomic_DNA"/>
</dbReference>
<feature type="region of interest" description="Disordered" evidence="1">
    <location>
        <begin position="179"/>
        <end position="200"/>
    </location>
</feature>
<organism evidence="2 3">
    <name type="scientific">Deinococcus roseus</name>
    <dbReference type="NCBI Taxonomy" id="392414"/>
    <lineage>
        <taxon>Bacteria</taxon>
        <taxon>Thermotogati</taxon>
        <taxon>Deinococcota</taxon>
        <taxon>Deinococci</taxon>
        <taxon>Deinococcales</taxon>
        <taxon>Deinococcaceae</taxon>
        <taxon>Deinococcus</taxon>
    </lineage>
</organism>
<sequence>MPYAESMPPERPEKPFFRDRSYQEDYFTTHDLKLRGWTATLIRKLVPEHDAEKENLLRIPGRYGSRKVQHPVKLYAQERIKQLEDTEDFYVLYEKAQQALARGAKRREKVLEQKRKMLETTLEGYQPDVQLDLGWHANLRAFKEVLRAHLQQWEAARIPANLVQAAAAEMKARFREAYQQARKKAGTKKPVKKKRSAGFS</sequence>
<protein>
    <submittedName>
        <fullName evidence="2">Uncharacterized protein</fullName>
    </submittedName>
</protein>
<dbReference type="Proteomes" id="UP000632222">
    <property type="component" value="Unassembled WGS sequence"/>
</dbReference>
<comment type="caution">
    <text evidence="2">The sequence shown here is derived from an EMBL/GenBank/DDBJ whole genome shotgun (WGS) entry which is preliminary data.</text>
</comment>
<keyword evidence="3" id="KW-1185">Reference proteome</keyword>
<reference evidence="3" key="1">
    <citation type="journal article" date="2019" name="Int. J. Syst. Evol. Microbiol.">
        <title>The Global Catalogue of Microorganisms (GCM) 10K type strain sequencing project: providing services to taxonomists for standard genome sequencing and annotation.</title>
        <authorList>
            <consortium name="The Broad Institute Genomics Platform"/>
            <consortium name="The Broad Institute Genome Sequencing Center for Infectious Disease"/>
            <person name="Wu L."/>
            <person name="Ma J."/>
        </authorList>
    </citation>
    <scope>NUCLEOTIDE SEQUENCE [LARGE SCALE GENOMIC DNA]</scope>
    <source>
        <strain evidence="3">JCM 14370</strain>
    </source>
</reference>
<proteinExistence type="predicted"/>
<gene>
    <name evidence="2" type="ORF">GCM10008938_36070</name>
</gene>
<evidence type="ECO:0000313" key="2">
    <source>
        <dbReference type="EMBL" id="GGJ46732.1"/>
    </source>
</evidence>
<feature type="compositionally biased region" description="Basic residues" evidence="1">
    <location>
        <begin position="181"/>
        <end position="200"/>
    </location>
</feature>
<evidence type="ECO:0000313" key="3">
    <source>
        <dbReference type="Proteomes" id="UP000632222"/>
    </source>
</evidence>
<accession>A0ABQ2D805</accession>
<name>A0ABQ2D805_9DEIO</name>
<evidence type="ECO:0000256" key="1">
    <source>
        <dbReference type="SAM" id="MobiDB-lite"/>
    </source>
</evidence>